<keyword evidence="2" id="KW-1185">Reference proteome</keyword>
<gene>
    <name evidence="3" type="primary">LOC115210415</name>
</gene>
<dbReference type="Gene3D" id="2.10.90.10">
    <property type="entry name" value="Cystine-knot cytokines"/>
    <property type="match status" value="1"/>
</dbReference>
<dbReference type="Proteomes" id="UP000515154">
    <property type="component" value="Linkage group LG4"/>
</dbReference>
<name>A0A6P7S9F1_9MOLL</name>
<sequence>MLKINICILVIVFSMLVNHITMTTDIFVKKEYEEKRSFIMDRYPNLFYTEKQLSDIFEKEWIQNQYHYPVFKRERRSLHLDEEFCCPITPTFQMLDVLQNLDGLERPIIHFEDAYQVIPWVSCSSEGLCPECRSRNRTISLLAWENATELTPTFDLFSVPLYCTCIPG</sequence>
<dbReference type="InterPro" id="IPR029034">
    <property type="entry name" value="Cystine-knot_cytokine"/>
</dbReference>
<evidence type="ECO:0000313" key="3">
    <source>
        <dbReference type="RefSeq" id="XP_029634877.1"/>
    </source>
</evidence>
<dbReference type="AlphaFoldDB" id="A0A6P7S9F1"/>
<protein>
    <submittedName>
        <fullName evidence="3">Uncharacterized protein LOC115210415</fullName>
    </submittedName>
</protein>
<proteinExistence type="predicted"/>
<feature type="signal peptide" evidence="1">
    <location>
        <begin position="1"/>
        <end position="23"/>
    </location>
</feature>
<evidence type="ECO:0000313" key="2">
    <source>
        <dbReference type="Proteomes" id="UP000515154"/>
    </source>
</evidence>
<dbReference type="KEGG" id="osn:115210415"/>
<dbReference type="RefSeq" id="XP_029634877.1">
    <property type="nucleotide sequence ID" value="XM_029779017.2"/>
</dbReference>
<organism evidence="2 3">
    <name type="scientific">Octopus sinensis</name>
    <name type="common">East Asian common octopus</name>
    <dbReference type="NCBI Taxonomy" id="2607531"/>
    <lineage>
        <taxon>Eukaryota</taxon>
        <taxon>Metazoa</taxon>
        <taxon>Spiralia</taxon>
        <taxon>Lophotrochozoa</taxon>
        <taxon>Mollusca</taxon>
        <taxon>Cephalopoda</taxon>
        <taxon>Coleoidea</taxon>
        <taxon>Octopodiformes</taxon>
        <taxon>Octopoda</taxon>
        <taxon>Incirrata</taxon>
        <taxon>Octopodidae</taxon>
        <taxon>Octopus</taxon>
    </lineage>
</organism>
<feature type="chain" id="PRO_5028162062" evidence="1">
    <location>
        <begin position="24"/>
        <end position="168"/>
    </location>
</feature>
<keyword evidence="1" id="KW-0732">Signal</keyword>
<accession>A0A6P7S9F1</accession>
<evidence type="ECO:0000256" key="1">
    <source>
        <dbReference type="SAM" id="SignalP"/>
    </source>
</evidence>
<reference evidence="3" key="1">
    <citation type="submission" date="2025-08" db="UniProtKB">
        <authorList>
            <consortium name="RefSeq"/>
        </authorList>
    </citation>
    <scope>IDENTIFICATION</scope>
</reference>